<evidence type="ECO:0000313" key="3">
    <source>
        <dbReference type="Proteomes" id="UP001370490"/>
    </source>
</evidence>
<dbReference type="CDD" id="cd02947">
    <property type="entry name" value="TRX_family"/>
    <property type="match status" value="1"/>
</dbReference>
<organism evidence="2 3">
    <name type="scientific">Dillenia turbinata</name>
    <dbReference type="NCBI Taxonomy" id="194707"/>
    <lineage>
        <taxon>Eukaryota</taxon>
        <taxon>Viridiplantae</taxon>
        <taxon>Streptophyta</taxon>
        <taxon>Embryophyta</taxon>
        <taxon>Tracheophyta</taxon>
        <taxon>Spermatophyta</taxon>
        <taxon>Magnoliopsida</taxon>
        <taxon>eudicotyledons</taxon>
        <taxon>Gunneridae</taxon>
        <taxon>Pentapetalae</taxon>
        <taxon>Dilleniales</taxon>
        <taxon>Dilleniaceae</taxon>
        <taxon>Dillenia</taxon>
    </lineage>
</organism>
<protein>
    <submittedName>
        <fullName evidence="2">Thioredoxin domain</fullName>
    </submittedName>
</protein>
<dbReference type="Gene3D" id="3.40.30.10">
    <property type="entry name" value="Glutaredoxin"/>
    <property type="match status" value="1"/>
</dbReference>
<dbReference type="EMBL" id="JBAMMX010000001">
    <property type="protein sequence ID" value="KAK6946839.1"/>
    <property type="molecule type" value="Genomic_DNA"/>
</dbReference>
<dbReference type="InterPro" id="IPR036249">
    <property type="entry name" value="Thioredoxin-like_sf"/>
</dbReference>
<keyword evidence="3" id="KW-1185">Reference proteome</keyword>
<dbReference type="Proteomes" id="UP001370490">
    <property type="component" value="Unassembled WGS sequence"/>
</dbReference>
<name>A0AAN8W630_9MAGN</name>
<reference evidence="2 3" key="1">
    <citation type="submission" date="2023-12" db="EMBL/GenBank/DDBJ databases">
        <title>A high-quality genome assembly for Dillenia turbinata (Dilleniales).</title>
        <authorList>
            <person name="Chanderbali A."/>
        </authorList>
    </citation>
    <scope>NUCLEOTIDE SEQUENCE [LARGE SCALE GENOMIC DNA]</scope>
    <source>
        <strain evidence="2">LSX21</strain>
        <tissue evidence="2">Leaf</tissue>
    </source>
</reference>
<comment type="caution">
    <text evidence="2">The sequence shown here is derived from an EMBL/GenBank/DDBJ whole genome shotgun (WGS) entry which is preliminary data.</text>
</comment>
<accession>A0AAN8W630</accession>
<feature type="domain" description="Thioredoxin" evidence="1">
    <location>
        <begin position="30"/>
        <end position="81"/>
    </location>
</feature>
<dbReference type="InterPro" id="IPR050620">
    <property type="entry name" value="Thioredoxin_H-type-like"/>
</dbReference>
<proteinExistence type="predicted"/>
<dbReference type="Pfam" id="PF00085">
    <property type="entry name" value="Thioredoxin"/>
    <property type="match status" value="1"/>
</dbReference>
<dbReference type="AlphaFoldDB" id="A0AAN8W630"/>
<dbReference type="PANTHER" id="PTHR10438:SF242">
    <property type="entry name" value="THIOREDOXIN-LIKE PROTEIN CXXS1"/>
    <property type="match status" value="1"/>
</dbReference>
<dbReference type="PANTHER" id="PTHR10438">
    <property type="entry name" value="THIOREDOXIN"/>
    <property type="match status" value="1"/>
</dbReference>
<sequence length="91" mass="10365">MQRHNATYQKGNLRMKVDPLFLKNWPLAAKTLFLLVDVDEVKGAASKMEVEAMPTFLLIREGDRVDMLAGANPDELRKRIHAFVQSKLLLT</sequence>
<dbReference type="InterPro" id="IPR013766">
    <property type="entry name" value="Thioredoxin_domain"/>
</dbReference>
<evidence type="ECO:0000259" key="1">
    <source>
        <dbReference type="Pfam" id="PF00085"/>
    </source>
</evidence>
<evidence type="ECO:0000313" key="2">
    <source>
        <dbReference type="EMBL" id="KAK6946839.1"/>
    </source>
</evidence>
<gene>
    <name evidence="2" type="ORF">RJ641_000312</name>
</gene>
<dbReference type="SUPFAM" id="SSF52833">
    <property type="entry name" value="Thioredoxin-like"/>
    <property type="match status" value="1"/>
</dbReference>